<dbReference type="PANTHER" id="PTHR19282">
    <property type="entry name" value="TETRASPANIN"/>
    <property type="match status" value="1"/>
</dbReference>
<evidence type="ECO:0000256" key="12">
    <source>
        <dbReference type="ARBA" id="ARBA00023180"/>
    </source>
</evidence>
<evidence type="ECO:0000256" key="3">
    <source>
        <dbReference type="ARBA" id="ARBA00004651"/>
    </source>
</evidence>
<dbReference type="PIRSF" id="PIRSF002419">
    <property type="entry name" value="Tetraspanin"/>
    <property type="match status" value="1"/>
</dbReference>
<evidence type="ECO:0000313" key="16">
    <source>
        <dbReference type="RefSeq" id="XP_030074317.1"/>
    </source>
</evidence>
<evidence type="ECO:0000256" key="14">
    <source>
        <dbReference type="RuleBase" id="RU361218"/>
    </source>
</evidence>
<dbReference type="FunFam" id="1.10.1450.10:FF:000007">
    <property type="entry name" value="Tetraspanin"/>
    <property type="match status" value="1"/>
</dbReference>
<evidence type="ECO:0000256" key="4">
    <source>
        <dbReference type="ARBA" id="ARBA00006840"/>
    </source>
</evidence>
<keyword evidence="5" id="KW-1003">Cell membrane</keyword>
<dbReference type="Pfam" id="PF00335">
    <property type="entry name" value="Tetraspanin"/>
    <property type="match status" value="1"/>
</dbReference>
<organism evidence="15 16">
    <name type="scientific">Microcaecilia unicolor</name>
    <dbReference type="NCBI Taxonomy" id="1415580"/>
    <lineage>
        <taxon>Eukaryota</taxon>
        <taxon>Metazoa</taxon>
        <taxon>Chordata</taxon>
        <taxon>Craniata</taxon>
        <taxon>Vertebrata</taxon>
        <taxon>Euteleostomi</taxon>
        <taxon>Amphibia</taxon>
        <taxon>Gymnophiona</taxon>
        <taxon>Siphonopidae</taxon>
        <taxon>Microcaecilia</taxon>
    </lineage>
</organism>
<dbReference type="GO" id="GO:0019899">
    <property type="term" value="F:enzyme binding"/>
    <property type="evidence" value="ECO:0007669"/>
    <property type="project" value="UniProtKB-ARBA"/>
</dbReference>
<evidence type="ECO:0000256" key="13">
    <source>
        <dbReference type="PIRSR" id="PIRSR002419-1"/>
    </source>
</evidence>
<feature type="disulfide bond" evidence="13">
    <location>
        <begin position="140"/>
        <end position="173"/>
    </location>
</feature>
<dbReference type="CDD" id="cd03158">
    <property type="entry name" value="penumbra_like_LEL"/>
    <property type="match status" value="1"/>
</dbReference>
<keyword evidence="11 13" id="KW-1015">Disulfide bond</keyword>
<protein>
    <recommendedName>
        <fullName evidence="14">Tetraspanin</fullName>
    </recommendedName>
</protein>
<evidence type="ECO:0000256" key="7">
    <source>
        <dbReference type="ARBA" id="ARBA00022692"/>
    </source>
</evidence>
<feature type="transmembrane region" description="Helical" evidence="14">
    <location>
        <begin position="9"/>
        <end position="30"/>
    </location>
</feature>
<evidence type="ECO:0000313" key="15">
    <source>
        <dbReference type="Proteomes" id="UP000515156"/>
    </source>
</evidence>
<dbReference type="PANTHER" id="PTHR19282:SF168">
    <property type="entry name" value="TETRASPANIN"/>
    <property type="match status" value="1"/>
</dbReference>
<keyword evidence="6" id="KW-0963">Cytoplasm</keyword>
<evidence type="ECO:0000256" key="1">
    <source>
        <dbReference type="ARBA" id="ARBA00004496"/>
    </source>
</evidence>
<name>A0A6P7Z4Q7_9AMPH</name>
<feature type="disulfide bond" evidence="13">
    <location>
        <begin position="141"/>
        <end position="157"/>
    </location>
</feature>
<dbReference type="GO" id="GO:0051604">
    <property type="term" value="P:protein maturation"/>
    <property type="evidence" value="ECO:0007669"/>
    <property type="project" value="UniProtKB-ARBA"/>
</dbReference>
<keyword evidence="12" id="KW-0325">Glycoprotein</keyword>
<accession>A0A6P7Z4Q7</accession>
<dbReference type="GO" id="GO:0072659">
    <property type="term" value="P:protein localization to plasma membrane"/>
    <property type="evidence" value="ECO:0007669"/>
    <property type="project" value="UniProtKB-ARBA"/>
</dbReference>
<dbReference type="AlphaFoldDB" id="A0A6P7Z4Q7"/>
<evidence type="ECO:0000256" key="11">
    <source>
        <dbReference type="ARBA" id="ARBA00023157"/>
    </source>
</evidence>
<dbReference type="Proteomes" id="UP000515156">
    <property type="component" value="Chromosome 11"/>
</dbReference>
<dbReference type="PRINTS" id="PR00259">
    <property type="entry name" value="TMFOUR"/>
</dbReference>
<dbReference type="InParanoid" id="A0A6P7Z4Q7"/>
<feature type="transmembrane region" description="Helical" evidence="14">
    <location>
        <begin position="50"/>
        <end position="71"/>
    </location>
</feature>
<evidence type="ECO:0000256" key="5">
    <source>
        <dbReference type="ARBA" id="ARBA00022475"/>
    </source>
</evidence>
<dbReference type="GO" id="GO:0046931">
    <property type="term" value="P:pore complex assembly"/>
    <property type="evidence" value="ECO:0007669"/>
    <property type="project" value="UniProtKB-ARBA"/>
</dbReference>
<feature type="transmembrane region" description="Helical" evidence="14">
    <location>
        <begin position="220"/>
        <end position="246"/>
    </location>
</feature>
<dbReference type="GO" id="GO:0005737">
    <property type="term" value="C:cytoplasm"/>
    <property type="evidence" value="ECO:0007669"/>
    <property type="project" value="UniProtKB-SubCell"/>
</dbReference>
<reference evidence="16" key="2">
    <citation type="submission" date="2025-08" db="UniProtKB">
        <authorList>
            <consortium name="RefSeq"/>
        </authorList>
    </citation>
    <scope>IDENTIFICATION</scope>
</reference>
<evidence type="ECO:0000256" key="10">
    <source>
        <dbReference type="ARBA" id="ARBA00023136"/>
    </source>
</evidence>
<keyword evidence="8" id="KW-0965">Cell junction</keyword>
<proteinExistence type="inferred from homology"/>
<dbReference type="RefSeq" id="XP_030074317.1">
    <property type="nucleotide sequence ID" value="XM_030218457.1"/>
</dbReference>
<dbReference type="KEGG" id="muo:115480049"/>
<dbReference type="GO" id="GO:0046930">
    <property type="term" value="C:pore complex"/>
    <property type="evidence" value="ECO:0007669"/>
    <property type="project" value="UniProtKB-ARBA"/>
</dbReference>
<dbReference type="GO" id="GO:0005912">
    <property type="term" value="C:adherens junction"/>
    <property type="evidence" value="ECO:0007669"/>
    <property type="project" value="UniProtKB-SubCell"/>
</dbReference>
<comment type="similarity">
    <text evidence="4 14">Belongs to the tetraspanin (TM4SF) family.</text>
</comment>
<sequence length="264" mass="29918">MRTNQVVKYTLFVSCYLFWVGSGLMVAVGVYARMSKEASAVDSLITDPSIILITVGILMFAVTFLGCMGALRDLHILLKIFAWLMLLILVLQLVAAVLGFFFSGLVLDKASYLMGKAISHYREDLDLQNFIDFIQKKFECCGVRSYTDWSQNIYFECRDSNPSLERCAVPYSCCIQEKKQTIFNTMCGYETQSLKPWQAEDKIHVHGCLDKIVTWGKANLLLLAGIAMGLFLLEVLVIFLAKMLIYQINFIVHKRRLTIAELSS</sequence>
<keyword evidence="10 14" id="KW-0472">Membrane</keyword>
<evidence type="ECO:0000256" key="8">
    <source>
        <dbReference type="ARBA" id="ARBA00022949"/>
    </source>
</evidence>
<comment type="subcellular location">
    <subcellularLocation>
        <location evidence="2">Cell junction</location>
        <location evidence="2">Adherens junction</location>
    </subcellularLocation>
    <subcellularLocation>
        <location evidence="3">Cell membrane</location>
        <topology evidence="3">Multi-pass membrane protein</topology>
    </subcellularLocation>
    <subcellularLocation>
        <location evidence="1">Cytoplasm</location>
    </subcellularLocation>
    <subcellularLocation>
        <location evidence="14">Membrane</location>
        <topology evidence="14">Multi-pass membrane protein</topology>
    </subcellularLocation>
</comment>
<feature type="transmembrane region" description="Helical" evidence="14">
    <location>
        <begin position="83"/>
        <end position="107"/>
    </location>
</feature>
<keyword evidence="9 14" id="KW-1133">Transmembrane helix</keyword>
<evidence type="ECO:0000256" key="6">
    <source>
        <dbReference type="ARBA" id="ARBA00022490"/>
    </source>
</evidence>
<dbReference type="InterPro" id="IPR018499">
    <property type="entry name" value="Tetraspanin/Peripherin"/>
</dbReference>
<dbReference type="GeneID" id="115480049"/>
<dbReference type="Gene3D" id="1.10.1450.10">
    <property type="entry name" value="Tetraspanin"/>
    <property type="match status" value="1"/>
</dbReference>
<dbReference type="InterPro" id="IPR008952">
    <property type="entry name" value="Tetraspanin_EC2_sf"/>
</dbReference>
<keyword evidence="7 14" id="KW-0812">Transmembrane</keyword>
<evidence type="ECO:0000256" key="9">
    <source>
        <dbReference type="ARBA" id="ARBA00022989"/>
    </source>
</evidence>
<reference evidence="15" key="1">
    <citation type="submission" date="2024-06" db="UniProtKB">
        <authorList>
            <consortium name="RefSeq"/>
        </authorList>
    </citation>
    <scope>NUCLEOTIDE SEQUENCE [LARGE SCALE GENOMIC DNA]</scope>
</reference>
<keyword evidence="15" id="KW-1185">Reference proteome</keyword>
<dbReference type="GO" id="GO:0005886">
    <property type="term" value="C:plasma membrane"/>
    <property type="evidence" value="ECO:0007669"/>
    <property type="project" value="UniProtKB-SubCell"/>
</dbReference>
<dbReference type="SUPFAM" id="SSF48652">
    <property type="entry name" value="Tetraspanin"/>
    <property type="match status" value="1"/>
</dbReference>
<evidence type="ECO:0000256" key="2">
    <source>
        <dbReference type="ARBA" id="ARBA00004536"/>
    </source>
</evidence>
<gene>
    <name evidence="16" type="primary">LOC115480049</name>
</gene>
<dbReference type="InterPro" id="IPR000301">
    <property type="entry name" value="Tetraspanin_animals"/>
</dbReference>
<dbReference type="OrthoDB" id="2014092at2759"/>